<dbReference type="Pfam" id="PF02627">
    <property type="entry name" value="CMD"/>
    <property type="match status" value="1"/>
</dbReference>
<dbReference type="PANTHER" id="PTHR35446:SF3">
    <property type="entry name" value="CMD DOMAIN-CONTAINING PROTEIN"/>
    <property type="match status" value="1"/>
</dbReference>
<dbReference type="EMBL" id="FNUJ01000018">
    <property type="protein sequence ID" value="SEF38052.1"/>
    <property type="molecule type" value="Genomic_DNA"/>
</dbReference>
<dbReference type="PANTHER" id="PTHR35446">
    <property type="entry name" value="SI:CH211-175M2.5"/>
    <property type="match status" value="1"/>
</dbReference>
<organism evidence="2 3">
    <name type="scientific">Amycolatopsis pretoriensis</name>
    <dbReference type="NCBI Taxonomy" id="218821"/>
    <lineage>
        <taxon>Bacteria</taxon>
        <taxon>Bacillati</taxon>
        <taxon>Actinomycetota</taxon>
        <taxon>Actinomycetes</taxon>
        <taxon>Pseudonocardiales</taxon>
        <taxon>Pseudonocardiaceae</taxon>
        <taxon>Amycolatopsis</taxon>
    </lineage>
</organism>
<dbReference type="InterPro" id="IPR029032">
    <property type="entry name" value="AhpD-like"/>
</dbReference>
<dbReference type="AlphaFoldDB" id="A0A1H5RI69"/>
<reference evidence="3" key="1">
    <citation type="submission" date="2016-10" db="EMBL/GenBank/DDBJ databases">
        <authorList>
            <person name="Varghese N."/>
            <person name="Submissions S."/>
        </authorList>
    </citation>
    <scope>NUCLEOTIDE SEQUENCE [LARGE SCALE GENOMIC DNA]</scope>
    <source>
        <strain evidence="3">DSM 44654</strain>
    </source>
</reference>
<accession>A0A1H5RI69</accession>
<dbReference type="Proteomes" id="UP000198878">
    <property type="component" value="Unassembled WGS sequence"/>
</dbReference>
<name>A0A1H5RI69_9PSEU</name>
<gene>
    <name evidence="2" type="ORF">SAMN05421837_1183</name>
</gene>
<dbReference type="GO" id="GO:0051920">
    <property type="term" value="F:peroxiredoxin activity"/>
    <property type="evidence" value="ECO:0007669"/>
    <property type="project" value="InterPro"/>
</dbReference>
<dbReference type="SUPFAM" id="SSF69118">
    <property type="entry name" value="AhpD-like"/>
    <property type="match status" value="1"/>
</dbReference>
<proteinExistence type="predicted"/>
<evidence type="ECO:0000313" key="2">
    <source>
        <dbReference type="EMBL" id="SEF38052.1"/>
    </source>
</evidence>
<keyword evidence="2" id="KW-0560">Oxidoreductase</keyword>
<protein>
    <submittedName>
        <fullName evidence="2">Alkylhydroperoxidase family enzyme, contains CxxC motif</fullName>
    </submittedName>
</protein>
<dbReference type="InterPro" id="IPR003779">
    <property type="entry name" value="CMD-like"/>
</dbReference>
<dbReference type="STRING" id="218821.SAMN05421837_1183"/>
<evidence type="ECO:0000259" key="1">
    <source>
        <dbReference type="Pfam" id="PF02627"/>
    </source>
</evidence>
<keyword evidence="2" id="KW-0575">Peroxidase</keyword>
<evidence type="ECO:0000313" key="3">
    <source>
        <dbReference type="Proteomes" id="UP000198878"/>
    </source>
</evidence>
<sequence length="220" mass="23198">MVGRCMPLSLSLTMFTSEGIGSGCQVQQTRVMTSYQIHTAATAAEAAREPLKVLEGAFGFVPAAAGLMANSPALINTFFSAFGHFRGGGTFGADERQVLLLSNAVANGSEWAVAFHTLEALQDGVQPAVVEAIRQGEVPADQRMAALSAFTQSLIGKRGHVEDTEVQMFKAAGFTEEQVFEVITAVAISTMTNYTASLSQPPLEDAVLPHAWKAGYLAGA</sequence>
<keyword evidence="3" id="KW-1185">Reference proteome</keyword>
<feature type="domain" description="Carboxymuconolactone decarboxylase-like" evidence="1">
    <location>
        <begin position="83"/>
        <end position="149"/>
    </location>
</feature>
<dbReference type="Gene3D" id="1.20.1290.10">
    <property type="entry name" value="AhpD-like"/>
    <property type="match status" value="1"/>
</dbReference>